<keyword evidence="1" id="KW-0813">Transport</keyword>
<name>A0A7J3ZNL8_9CREN</name>
<dbReference type="GO" id="GO:0005319">
    <property type="term" value="F:lipid transporter activity"/>
    <property type="evidence" value="ECO:0007669"/>
    <property type="project" value="TreeGrafter"/>
</dbReference>
<evidence type="ECO:0000259" key="4">
    <source>
        <dbReference type="Pfam" id="PF00005"/>
    </source>
</evidence>
<organism evidence="5">
    <name type="scientific">Fervidicoccus fontis</name>
    <dbReference type="NCBI Taxonomy" id="683846"/>
    <lineage>
        <taxon>Archaea</taxon>
        <taxon>Thermoproteota</taxon>
        <taxon>Thermoprotei</taxon>
        <taxon>Fervidicoccales</taxon>
        <taxon>Fervidicoccaceae</taxon>
        <taxon>Fervidicoccus</taxon>
    </lineage>
</organism>
<dbReference type="GO" id="GO:0016020">
    <property type="term" value="C:membrane"/>
    <property type="evidence" value="ECO:0007669"/>
    <property type="project" value="InterPro"/>
</dbReference>
<dbReference type="Gene3D" id="3.40.50.300">
    <property type="entry name" value="P-loop containing nucleotide triphosphate hydrolases"/>
    <property type="match status" value="1"/>
</dbReference>
<dbReference type="GO" id="GO:0016887">
    <property type="term" value="F:ATP hydrolysis activity"/>
    <property type="evidence" value="ECO:0007669"/>
    <property type="project" value="InterPro"/>
</dbReference>
<sequence>MQYNISLSANDGEIFGFLGSNDAGKLATINILTAPLKPTRGKVLVGGYDVVEKAGRVREIIGYIPQDITVDGDPTGWEDLMLQAMLLSRSQEHCSQASNRATRDARAFRGSSQKKV</sequence>
<dbReference type="Pfam" id="PF00005">
    <property type="entry name" value="ABC_tran"/>
    <property type="match status" value="1"/>
</dbReference>
<accession>A0A7J3ZNL8</accession>
<proteinExistence type="predicted"/>
<dbReference type="SUPFAM" id="SSF52540">
    <property type="entry name" value="P-loop containing nucleoside triphosphate hydrolases"/>
    <property type="match status" value="1"/>
</dbReference>
<protein>
    <submittedName>
        <fullName evidence="5">ATP-binding cassette domain-containing protein</fullName>
    </submittedName>
</protein>
<evidence type="ECO:0000313" key="5">
    <source>
        <dbReference type="EMBL" id="HHQ81040.1"/>
    </source>
</evidence>
<dbReference type="InterPro" id="IPR026082">
    <property type="entry name" value="ABCA"/>
</dbReference>
<dbReference type="GO" id="GO:0140359">
    <property type="term" value="F:ABC-type transporter activity"/>
    <property type="evidence" value="ECO:0007669"/>
    <property type="project" value="InterPro"/>
</dbReference>
<evidence type="ECO:0000256" key="3">
    <source>
        <dbReference type="SAM" id="MobiDB-lite"/>
    </source>
</evidence>
<keyword evidence="5" id="KW-0067">ATP-binding</keyword>
<dbReference type="PANTHER" id="PTHR19229">
    <property type="entry name" value="ATP-BINDING CASSETTE TRANSPORTER SUBFAMILY A ABCA"/>
    <property type="match status" value="1"/>
</dbReference>
<reference evidence="5" key="1">
    <citation type="journal article" date="2020" name="mSystems">
        <title>Genome- and Community-Level Interaction Insights into Carbon Utilization and Element Cycling Functions of Hydrothermarchaeota in Hydrothermal Sediment.</title>
        <authorList>
            <person name="Zhou Z."/>
            <person name="Liu Y."/>
            <person name="Xu W."/>
            <person name="Pan J."/>
            <person name="Luo Z.H."/>
            <person name="Li M."/>
        </authorList>
    </citation>
    <scope>NUCLEOTIDE SEQUENCE [LARGE SCALE GENOMIC DNA]</scope>
    <source>
        <strain evidence="5">SpSt-1116</strain>
    </source>
</reference>
<dbReference type="AlphaFoldDB" id="A0A7J3ZNL8"/>
<keyword evidence="2" id="KW-0677">Repeat</keyword>
<dbReference type="PANTHER" id="PTHR19229:SF36">
    <property type="entry name" value="ATP-BINDING CASSETTE SUB-FAMILY A MEMBER 2"/>
    <property type="match status" value="1"/>
</dbReference>
<evidence type="ECO:0000256" key="2">
    <source>
        <dbReference type="ARBA" id="ARBA00022737"/>
    </source>
</evidence>
<dbReference type="InterPro" id="IPR003439">
    <property type="entry name" value="ABC_transporter-like_ATP-bd"/>
</dbReference>
<comment type="caution">
    <text evidence="5">The sequence shown here is derived from an EMBL/GenBank/DDBJ whole genome shotgun (WGS) entry which is preliminary data.</text>
</comment>
<feature type="domain" description="ABC transporter" evidence="4">
    <location>
        <begin position="4"/>
        <end position="100"/>
    </location>
</feature>
<dbReference type="EMBL" id="DRZC01000080">
    <property type="protein sequence ID" value="HHQ81040.1"/>
    <property type="molecule type" value="Genomic_DNA"/>
</dbReference>
<keyword evidence="5" id="KW-0547">Nucleotide-binding</keyword>
<evidence type="ECO:0000256" key="1">
    <source>
        <dbReference type="ARBA" id="ARBA00022448"/>
    </source>
</evidence>
<feature type="region of interest" description="Disordered" evidence="3">
    <location>
        <begin position="93"/>
        <end position="116"/>
    </location>
</feature>
<dbReference type="InterPro" id="IPR027417">
    <property type="entry name" value="P-loop_NTPase"/>
</dbReference>
<dbReference type="GO" id="GO:0005524">
    <property type="term" value="F:ATP binding"/>
    <property type="evidence" value="ECO:0007669"/>
    <property type="project" value="UniProtKB-KW"/>
</dbReference>
<gene>
    <name evidence="5" type="ORF">ENM78_06305</name>
</gene>